<dbReference type="NCBIfam" id="TIGR01256">
    <property type="entry name" value="modA"/>
    <property type="match status" value="1"/>
</dbReference>
<dbReference type="GO" id="GO:0015689">
    <property type="term" value="P:molybdate ion transport"/>
    <property type="evidence" value="ECO:0007669"/>
    <property type="project" value="InterPro"/>
</dbReference>
<keyword evidence="3" id="KW-0732">Signal</keyword>
<accession>A0A7V1D1U0</accession>
<dbReference type="PANTHER" id="PTHR30632">
    <property type="entry name" value="MOLYBDATE-BINDING PERIPLASMIC PROTEIN"/>
    <property type="match status" value="1"/>
</dbReference>
<name>A0A7V1D1U0_9GAMM</name>
<dbReference type="Gene3D" id="3.40.190.10">
    <property type="entry name" value="Periplasmic binding protein-like II"/>
    <property type="match status" value="2"/>
</dbReference>
<dbReference type="Pfam" id="PF13531">
    <property type="entry name" value="SBP_bac_11"/>
    <property type="match status" value="1"/>
</dbReference>
<dbReference type="PANTHER" id="PTHR30632:SF14">
    <property type="entry name" value="TUNGSTATE_MOLYBDATE_CHROMATE-BINDING PROTEIN MODA"/>
    <property type="match status" value="1"/>
</dbReference>
<comment type="caution">
    <text evidence="4">The sequence shown here is derived from an EMBL/GenBank/DDBJ whole genome shotgun (WGS) entry which is preliminary data.</text>
</comment>
<sequence>MSMLYNRVCYYFWFVLLLNINSVSATENLHIAVASNFKAPLEQLLNKAPFADEIEITLSAGASGVLYSQIIHGAPFDMFFSADAKRPALLKQQELIINGSTRTYATGVLALWQPALNSTNSYIAIANPRSSPYGEAAKYYNDHHLKTNLSFVLAHNITQAFQFVDSGNAGQGIVALASLKAAYQQHANDKYLAYTVLPYQQYPAITQQVVVLKSTDNLAAANKVLSYLLSPAVQSEITELGYQKACSQC</sequence>
<dbReference type="InterPro" id="IPR005950">
    <property type="entry name" value="ModA"/>
</dbReference>
<dbReference type="GO" id="GO:0046872">
    <property type="term" value="F:metal ion binding"/>
    <property type="evidence" value="ECO:0007669"/>
    <property type="project" value="UniProtKB-KW"/>
</dbReference>
<reference evidence="4" key="1">
    <citation type="journal article" date="2020" name="mSystems">
        <title>Genome- and Community-Level Interaction Insights into Carbon Utilization and Element Cycling Functions of Hydrothermarchaeota in Hydrothermal Sediment.</title>
        <authorList>
            <person name="Zhou Z."/>
            <person name="Liu Y."/>
            <person name="Xu W."/>
            <person name="Pan J."/>
            <person name="Luo Z.H."/>
            <person name="Li M."/>
        </authorList>
    </citation>
    <scope>NUCLEOTIDE SEQUENCE [LARGE SCALE GENOMIC DNA]</scope>
    <source>
        <strain evidence="4">HyVt-346</strain>
    </source>
</reference>
<dbReference type="SUPFAM" id="SSF53850">
    <property type="entry name" value="Periplasmic binding protein-like II"/>
    <property type="match status" value="1"/>
</dbReference>
<dbReference type="GO" id="GO:0030973">
    <property type="term" value="F:molybdate ion binding"/>
    <property type="evidence" value="ECO:0007669"/>
    <property type="project" value="TreeGrafter"/>
</dbReference>
<keyword evidence="2" id="KW-0479">Metal-binding</keyword>
<comment type="similarity">
    <text evidence="1">Belongs to the bacterial solute-binding protein ModA family.</text>
</comment>
<protein>
    <submittedName>
        <fullName evidence="4">Molybdate ABC transporter substrate-binding protein</fullName>
    </submittedName>
</protein>
<gene>
    <name evidence="4" type="primary">modA</name>
    <name evidence="4" type="ORF">ENH88_18420</name>
</gene>
<evidence type="ECO:0000256" key="1">
    <source>
        <dbReference type="ARBA" id="ARBA00009175"/>
    </source>
</evidence>
<organism evidence="4">
    <name type="scientific">Pseudoalteromonas prydzensis</name>
    <dbReference type="NCBI Taxonomy" id="182141"/>
    <lineage>
        <taxon>Bacteria</taxon>
        <taxon>Pseudomonadati</taxon>
        <taxon>Pseudomonadota</taxon>
        <taxon>Gammaproteobacteria</taxon>
        <taxon>Alteromonadales</taxon>
        <taxon>Pseudoalteromonadaceae</taxon>
        <taxon>Pseudoalteromonas</taxon>
    </lineage>
</organism>
<evidence type="ECO:0000256" key="2">
    <source>
        <dbReference type="ARBA" id="ARBA00022723"/>
    </source>
</evidence>
<dbReference type="EMBL" id="DRGM01000185">
    <property type="protein sequence ID" value="HEA18373.1"/>
    <property type="molecule type" value="Genomic_DNA"/>
</dbReference>
<dbReference type="Proteomes" id="UP000886188">
    <property type="component" value="Unassembled WGS sequence"/>
</dbReference>
<proteinExistence type="inferred from homology"/>
<evidence type="ECO:0000256" key="3">
    <source>
        <dbReference type="ARBA" id="ARBA00022729"/>
    </source>
</evidence>
<dbReference type="RefSeq" id="WP_304184490.1">
    <property type="nucleotide sequence ID" value="NZ_DRGM01000185.1"/>
</dbReference>
<evidence type="ECO:0000313" key="4">
    <source>
        <dbReference type="EMBL" id="HEA18373.1"/>
    </source>
</evidence>
<dbReference type="AlphaFoldDB" id="A0A7V1D1U0"/>
<dbReference type="InterPro" id="IPR050682">
    <property type="entry name" value="ModA/WtpA"/>
</dbReference>